<comment type="subcellular location">
    <subcellularLocation>
        <location evidence="1">Membrane</location>
        <topology evidence="1">Multi-pass membrane protein</topology>
    </subcellularLocation>
</comment>
<keyword evidence="7 11" id="KW-0406">Ion transport</keyword>
<evidence type="ECO:0000256" key="3">
    <source>
        <dbReference type="ARBA" id="ARBA00022461"/>
    </source>
</evidence>
<dbReference type="PANTHER" id="PTHR11690">
    <property type="entry name" value="AMILORIDE-SENSITIVE SODIUM CHANNEL-RELATED"/>
    <property type="match status" value="1"/>
</dbReference>
<keyword evidence="8 12" id="KW-0472">Membrane</keyword>
<dbReference type="InterPro" id="IPR001873">
    <property type="entry name" value="ENaC"/>
</dbReference>
<evidence type="ECO:0000256" key="1">
    <source>
        <dbReference type="ARBA" id="ARBA00004141"/>
    </source>
</evidence>
<keyword evidence="14" id="KW-1185">Reference proteome</keyword>
<proteinExistence type="inferred from homology"/>
<dbReference type="Proteomes" id="UP000663879">
    <property type="component" value="Unassembled WGS sequence"/>
</dbReference>
<evidence type="ECO:0000256" key="6">
    <source>
        <dbReference type="ARBA" id="ARBA00023053"/>
    </source>
</evidence>
<accession>A0A813Z336</accession>
<evidence type="ECO:0000256" key="11">
    <source>
        <dbReference type="RuleBase" id="RU000679"/>
    </source>
</evidence>
<reference evidence="13" key="1">
    <citation type="submission" date="2021-02" db="EMBL/GenBank/DDBJ databases">
        <authorList>
            <person name="Nowell W R."/>
        </authorList>
    </citation>
    <scope>NUCLEOTIDE SEQUENCE</scope>
    <source>
        <strain evidence="13">Ploen Becks lab</strain>
    </source>
</reference>
<organism evidence="13 14">
    <name type="scientific">Brachionus calyciflorus</name>
    <dbReference type="NCBI Taxonomy" id="104777"/>
    <lineage>
        <taxon>Eukaryota</taxon>
        <taxon>Metazoa</taxon>
        <taxon>Spiralia</taxon>
        <taxon>Gnathifera</taxon>
        <taxon>Rotifera</taxon>
        <taxon>Eurotatoria</taxon>
        <taxon>Monogononta</taxon>
        <taxon>Pseudotrocha</taxon>
        <taxon>Ploima</taxon>
        <taxon>Brachionidae</taxon>
        <taxon>Brachionus</taxon>
    </lineage>
</organism>
<dbReference type="EMBL" id="CAJNOC010001806">
    <property type="protein sequence ID" value="CAF0892610.1"/>
    <property type="molecule type" value="Genomic_DNA"/>
</dbReference>
<evidence type="ECO:0000256" key="4">
    <source>
        <dbReference type="ARBA" id="ARBA00022692"/>
    </source>
</evidence>
<evidence type="ECO:0000256" key="2">
    <source>
        <dbReference type="ARBA" id="ARBA00022448"/>
    </source>
</evidence>
<dbReference type="OrthoDB" id="10051479at2759"/>
<dbReference type="GO" id="GO:0015280">
    <property type="term" value="F:ligand-gated sodium channel activity"/>
    <property type="evidence" value="ECO:0007669"/>
    <property type="project" value="TreeGrafter"/>
</dbReference>
<dbReference type="AlphaFoldDB" id="A0A813Z336"/>
<keyword evidence="2 11" id="KW-0813">Transport</keyword>
<evidence type="ECO:0000256" key="10">
    <source>
        <dbReference type="ARBA" id="ARBA00023303"/>
    </source>
</evidence>
<comment type="similarity">
    <text evidence="11">Belongs to the amiloride-sensitive sodium channel (TC 1.A.6) family.</text>
</comment>
<feature type="transmembrane region" description="Helical" evidence="12">
    <location>
        <begin position="46"/>
        <end position="70"/>
    </location>
</feature>
<comment type="caution">
    <text evidence="13">The sequence shown here is derived from an EMBL/GenBank/DDBJ whole genome shotgun (WGS) entry which is preliminary data.</text>
</comment>
<evidence type="ECO:0000313" key="14">
    <source>
        <dbReference type="Proteomes" id="UP000663879"/>
    </source>
</evidence>
<evidence type="ECO:0000256" key="7">
    <source>
        <dbReference type="ARBA" id="ARBA00023065"/>
    </source>
</evidence>
<evidence type="ECO:0000256" key="12">
    <source>
        <dbReference type="SAM" id="Phobius"/>
    </source>
</evidence>
<keyword evidence="5 12" id="KW-1133">Transmembrane helix</keyword>
<name>A0A813Z336_9BILA</name>
<keyword evidence="3 11" id="KW-0894">Sodium channel</keyword>
<sequence>MNIDKQQNIKTKKRKEIYELITQWALSTTAHGYRNIVNAEKILLKLIWIVFLITSITYCIYQVVLTIIGFCKFNVVTNTKVVYEEPTNFPSIVICNLNAYDGIIARADMDDILSEKNISQKNYEAVDFVDRAADFFKSSFEARALSNDFDLYTNGFFLEQMLISCR</sequence>
<evidence type="ECO:0000256" key="9">
    <source>
        <dbReference type="ARBA" id="ARBA00023201"/>
    </source>
</evidence>
<evidence type="ECO:0000313" key="13">
    <source>
        <dbReference type="EMBL" id="CAF0892610.1"/>
    </source>
</evidence>
<keyword evidence="4 11" id="KW-0812">Transmembrane</keyword>
<keyword evidence="10 11" id="KW-0407">Ion channel</keyword>
<dbReference type="GO" id="GO:0005886">
    <property type="term" value="C:plasma membrane"/>
    <property type="evidence" value="ECO:0007669"/>
    <property type="project" value="TreeGrafter"/>
</dbReference>
<protein>
    <submittedName>
        <fullName evidence="13">Uncharacterized protein</fullName>
    </submittedName>
</protein>
<evidence type="ECO:0000256" key="8">
    <source>
        <dbReference type="ARBA" id="ARBA00023136"/>
    </source>
</evidence>
<evidence type="ECO:0000256" key="5">
    <source>
        <dbReference type="ARBA" id="ARBA00022989"/>
    </source>
</evidence>
<gene>
    <name evidence="13" type="ORF">OXX778_LOCUS10988</name>
</gene>
<keyword evidence="6" id="KW-0915">Sodium</keyword>
<dbReference type="Pfam" id="PF00858">
    <property type="entry name" value="ASC"/>
    <property type="match status" value="1"/>
</dbReference>
<keyword evidence="9 11" id="KW-0739">Sodium transport</keyword>